<sequence>MWTYTSFRLLFHTQSTVAGFICQLQLLFAKTKRLVLCMGKDRSDSVMNTATLCRRTFPLSCLYLCNNMDNDYKGERNGKPGVGKLAWSSLTGQRSFSPVGWSSWLKVEKPGRGHAQVADLTDKAAYADAKLFFEADQCPLRLMLPTRRKQYYICYVAHISRQSGTFPLIIMSYMAASHMIKSAAYMAWIAAETAS</sequence>
<dbReference type="Proteomes" id="UP000186922">
    <property type="component" value="Unassembled WGS sequence"/>
</dbReference>
<reference evidence="1 2" key="1">
    <citation type="journal article" date="2016" name="Nat. Commun.">
        <title>Extremotolerant tardigrade genome and improved radiotolerance of human cultured cells by tardigrade-unique protein.</title>
        <authorList>
            <person name="Hashimoto T."/>
            <person name="Horikawa D.D."/>
            <person name="Saito Y."/>
            <person name="Kuwahara H."/>
            <person name="Kozuka-Hata H."/>
            <person name="Shin-I T."/>
            <person name="Minakuchi Y."/>
            <person name="Ohishi K."/>
            <person name="Motoyama A."/>
            <person name="Aizu T."/>
            <person name="Enomoto A."/>
            <person name="Kondo K."/>
            <person name="Tanaka S."/>
            <person name="Hara Y."/>
            <person name="Koshikawa S."/>
            <person name="Sagara H."/>
            <person name="Miura T."/>
            <person name="Yokobori S."/>
            <person name="Miyagawa K."/>
            <person name="Suzuki Y."/>
            <person name="Kubo T."/>
            <person name="Oyama M."/>
            <person name="Kohara Y."/>
            <person name="Fujiyama A."/>
            <person name="Arakawa K."/>
            <person name="Katayama T."/>
            <person name="Toyoda A."/>
            <person name="Kunieda T."/>
        </authorList>
    </citation>
    <scope>NUCLEOTIDE SEQUENCE [LARGE SCALE GENOMIC DNA]</scope>
    <source>
        <strain evidence="1 2">YOKOZUNA-1</strain>
    </source>
</reference>
<proteinExistence type="predicted"/>
<keyword evidence="2" id="KW-1185">Reference proteome</keyword>
<evidence type="ECO:0000313" key="2">
    <source>
        <dbReference type="Proteomes" id="UP000186922"/>
    </source>
</evidence>
<evidence type="ECO:0000313" key="1">
    <source>
        <dbReference type="EMBL" id="GAU91093.1"/>
    </source>
</evidence>
<dbReference type="EMBL" id="BDGG01000002">
    <property type="protein sequence ID" value="GAU91093.1"/>
    <property type="molecule type" value="Genomic_DNA"/>
</dbReference>
<organism evidence="1 2">
    <name type="scientific">Ramazzottius varieornatus</name>
    <name type="common">Water bear</name>
    <name type="synonym">Tardigrade</name>
    <dbReference type="NCBI Taxonomy" id="947166"/>
    <lineage>
        <taxon>Eukaryota</taxon>
        <taxon>Metazoa</taxon>
        <taxon>Ecdysozoa</taxon>
        <taxon>Tardigrada</taxon>
        <taxon>Eutardigrada</taxon>
        <taxon>Parachela</taxon>
        <taxon>Hypsibioidea</taxon>
        <taxon>Ramazzottiidae</taxon>
        <taxon>Ramazzottius</taxon>
    </lineage>
</organism>
<protein>
    <submittedName>
        <fullName evidence="1">Uncharacterized protein</fullName>
    </submittedName>
</protein>
<name>A0A1D1UXD1_RAMVA</name>
<accession>A0A1D1UXD1</accession>
<comment type="caution">
    <text evidence="1">The sequence shown here is derived from an EMBL/GenBank/DDBJ whole genome shotgun (WGS) entry which is preliminary data.</text>
</comment>
<gene>
    <name evidence="1" type="primary">RvY_03414-1</name>
    <name evidence="1" type="synonym">RvY_03414.1</name>
    <name evidence="1" type="ORF">RvY_03414</name>
</gene>
<dbReference type="AlphaFoldDB" id="A0A1D1UXD1"/>